<evidence type="ECO:0000313" key="1">
    <source>
        <dbReference type="EMBL" id="KAK0434779.1"/>
    </source>
</evidence>
<comment type="caution">
    <text evidence="1">The sequence shown here is derived from an EMBL/GenBank/DDBJ whole genome shotgun (WGS) entry which is preliminary data.</text>
</comment>
<name>A0AA39MIB6_9AGAR</name>
<sequence length="176" mass="19133">MYPTRISLICTNVVQFLPLLSPRICLWCSGLVNCGCGRPSSRRCVQYQRDLDFGRSRYQPRQPLFPSNPLIVEITLDRVAVSAGINSTEYISFDHTFEDSVVVPALGTANSGVIENVALTQGGLTTLNIVPDGFLDLLNLDLFLREGTIGGVGGIPVTDTGLTKADVPTTWDTPFN</sequence>
<proteinExistence type="predicted"/>
<gene>
    <name evidence="1" type="ORF">EV421DRAFT_1275263</name>
</gene>
<evidence type="ECO:0000313" key="2">
    <source>
        <dbReference type="Proteomes" id="UP001175226"/>
    </source>
</evidence>
<dbReference type="AlphaFoldDB" id="A0AA39MIB6"/>
<dbReference type="EMBL" id="JAUEPT010000068">
    <property type="protein sequence ID" value="KAK0434779.1"/>
    <property type="molecule type" value="Genomic_DNA"/>
</dbReference>
<accession>A0AA39MIB6</accession>
<reference evidence="1" key="1">
    <citation type="submission" date="2023-06" db="EMBL/GenBank/DDBJ databases">
        <authorList>
            <consortium name="Lawrence Berkeley National Laboratory"/>
            <person name="Ahrendt S."/>
            <person name="Sahu N."/>
            <person name="Indic B."/>
            <person name="Wong-Bajracharya J."/>
            <person name="Merenyi Z."/>
            <person name="Ke H.-M."/>
            <person name="Monk M."/>
            <person name="Kocsube S."/>
            <person name="Drula E."/>
            <person name="Lipzen A."/>
            <person name="Balint B."/>
            <person name="Henrissat B."/>
            <person name="Andreopoulos B."/>
            <person name="Martin F.M."/>
            <person name="Harder C.B."/>
            <person name="Rigling D."/>
            <person name="Ford K.L."/>
            <person name="Foster G.D."/>
            <person name="Pangilinan J."/>
            <person name="Papanicolaou A."/>
            <person name="Barry K."/>
            <person name="LaButti K."/>
            <person name="Viragh M."/>
            <person name="Koriabine M."/>
            <person name="Yan M."/>
            <person name="Riley R."/>
            <person name="Champramary S."/>
            <person name="Plett K.L."/>
            <person name="Tsai I.J."/>
            <person name="Slot J."/>
            <person name="Sipos G."/>
            <person name="Plett J."/>
            <person name="Nagy L.G."/>
            <person name="Grigoriev I.V."/>
        </authorList>
    </citation>
    <scope>NUCLEOTIDE SEQUENCE</scope>
    <source>
        <strain evidence="1">FPL87.14</strain>
    </source>
</reference>
<dbReference type="Proteomes" id="UP001175226">
    <property type="component" value="Unassembled WGS sequence"/>
</dbReference>
<protein>
    <submittedName>
        <fullName evidence="1">Uncharacterized protein</fullName>
    </submittedName>
</protein>
<organism evidence="1 2">
    <name type="scientific">Armillaria borealis</name>
    <dbReference type="NCBI Taxonomy" id="47425"/>
    <lineage>
        <taxon>Eukaryota</taxon>
        <taxon>Fungi</taxon>
        <taxon>Dikarya</taxon>
        <taxon>Basidiomycota</taxon>
        <taxon>Agaricomycotina</taxon>
        <taxon>Agaricomycetes</taxon>
        <taxon>Agaricomycetidae</taxon>
        <taxon>Agaricales</taxon>
        <taxon>Marasmiineae</taxon>
        <taxon>Physalacriaceae</taxon>
        <taxon>Armillaria</taxon>
    </lineage>
</organism>
<keyword evidence="2" id="KW-1185">Reference proteome</keyword>